<feature type="compositionally biased region" description="Polar residues" evidence="15">
    <location>
        <begin position="520"/>
        <end position="537"/>
    </location>
</feature>
<keyword evidence="4" id="KW-1003">Cell membrane</keyword>
<dbReference type="InterPro" id="IPR009079">
    <property type="entry name" value="4_helix_cytokine-like_core"/>
</dbReference>
<feature type="region of interest" description="Disordered" evidence="15">
    <location>
        <begin position="660"/>
        <end position="728"/>
    </location>
</feature>
<keyword evidence="11 16" id="KW-0472">Membrane</keyword>
<feature type="compositionally biased region" description="Basic and acidic residues" evidence="15">
    <location>
        <begin position="710"/>
        <end position="720"/>
    </location>
</feature>
<dbReference type="InterPro" id="IPR004281">
    <property type="entry name" value="IL-12_alpha"/>
</dbReference>
<dbReference type="PANTHER" id="PTHR11576:SF2">
    <property type="entry name" value="ZONA PELLUCIDA SPERM-BINDING PROTEIN 3"/>
    <property type="match status" value="1"/>
</dbReference>
<evidence type="ECO:0000256" key="1">
    <source>
        <dbReference type="ARBA" id="ARBA00004251"/>
    </source>
</evidence>
<dbReference type="GO" id="GO:0008083">
    <property type="term" value="F:growth factor activity"/>
    <property type="evidence" value="ECO:0007669"/>
    <property type="project" value="UniProtKB-KW"/>
</dbReference>
<dbReference type="GO" id="GO:0007339">
    <property type="term" value="P:binding of sperm to zona pellucida"/>
    <property type="evidence" value="ECO:0007669"/>
    <property type="project" value="TreeGrafter"/>
</dbReference>
<evidence type="ECO:0000256" key="13">
    <source>
        <dbReference type="ARBA" id="ARBA00023180"/>
    </source>
</evidence>
<evidence type="ECO:0000256" key="8">
    <source>
        <dbReference type="ARBA" id="ARBA00022692"/>
    </source>
</evidence>
<organism evidence="18 19">
    <name type="scientific">Larimichthys crocea</name>
    <name type="common">Large yellow croaker</name>
    <name type="synonym">Pseudosciaena crocea</name>
    <dbReference type="NCBI Taxonomy" id="215358"/>
    <lineage>
        <taxon>Eukaryota</taxon>
        <taxon>Metazoa</taxon>
        <taxon>Chordata</taxon>
        <taxon>Craniata</taxon>
        <taxon>Vertebrata</taxon>
        <taxon>Euteleostomi</taxon>
        <taxon>Actinopterygii</taxon>
        <taxon>Neopterygii</taxon>
        <taxon>Teleostei</taxon>
        <taxon>Neoteleostei</taxon>
        <taxon>Acanthomorphata</taxon>
        <taxon>Eupercaria</taxon>
        <taxon>Sciaenidae</taxon>
        <taxon>Larimichthys</taxon>
    </lineage>
</organism>
<comment type="caution">
    <text evidence="18">The sequence shown here is derived from an EMBL/GenBank/DDBJ whole genome shotgun (WGS) entry which is preliminary data.</text>
</comment>
<evidence type="ECO:0000256" key="16">
    <source>
        <dbReference type="SAM" id="Phobius"/>
    </source>
</evidence>
<dbReference type="GO" id="GO:0032190">
    <property type="term" value="F:acrosin binding"/>
    <property type="evidence" value="ECO:0007669"/>
    <property type="project" value="TreeGrafter"/>
</dbReference>
<evidence type="ECO:0000313" key="18">
    <source>
        <dbReference type="EMBL" id="KAE8290944.1"/>
    </source>
</evidence>
<reference evidence="18 19" key="1">
    <citation type="submission" date="2019-07" db="EMBL/GenBank/DDBJ databases">
        <title>Chromosome genome assembly for large yellow croaker.</title>
        <authorList>
            <person name="Xiao S."/>
        </authorList>
    </citation>
    <scope>NUCLEOTIDE SEQUENCE [LARGE SCALE GENOMIC DNA]</scope>
    <source>
        <strain evidence="18">JMULYC20181020</strain>
        <tissue evidence="18">Muscle</tissue>
    </source>
</reference>
<evidence type="ECO:0000256" key="14">
    <source>
        <dbReference type="RuleBase" id="RU363133"/>
    </source>
</evidence>
<dbReference type="InterPro" id="IPR001507">
    <property type="entry name" value="ZP_dom"/>
</dbReference>
<dbReference type="InterPro" id="IPR055355">
    <property type="entry name" value="ZP-C"/>
</dbReference>
<dbReference type="PANTHER" id="PTHR11576">
    <property type="entry name" value="ZONA PELLUCIDA SPERM-BINDING PROTEIN 3"/>
    <property type="match status" value="1"/>
</dbReference>
<dbReference type="AlphaFoldDB" id="A0A6G0IHV0"/>
<feature type="transmembrane region" description="Helical" evidence="16">
    <location>
        <begin position="634"/>
        <end position="650"/>
    </location>
</feature>
<dbReference type="GO" id="GO:0005125">
    <property type="term" value="F:cytokine activity"/>
    <property type="evidence" value="ECO:0007669"/>
    <property type="project" value="UniProtKB-KW"/>
</dbReference>
<evidence type="ECO:0000256" key="9">
    <source>
        <dbReference type="ARBA" id="ARBA00022729"/>
    </source>
</evidence>
<dbReference type="InterPro" id="IPR042235">
    <property type="entry name" value="ZP-C_dom"/>
</dbReference>
<keyword evidence="12 14" id="KW-1015">Disulfide bond</keyword>
<comment type="subcellular location">
    <subcellularLocation>
        <location evidence="1">Cell membrane</location>
        <topology evidence="1">Single-pass type I membrane protein</topology>
    </subcellularLocation>
    <subcellularLocation>
        <location evidence="2">Secreted</location>
        <location evidence="2">Extracellular space</location>
        <location evidence="2">Extracellular matrix</location>
    </subcellularLocation>
</comment>
<dbReference type="PRINTS" id="PR00023">
    <property type="entry name" value="ZPELLUCIDA"/>
</dbReference>
<dbReference type="Proteomes" id="UP000424527">
    <property type="component" value="Unassembled WGS sequence"/>
</dbReference>
<feature type="region of interest" description="Disordered" evidence="15">
    <location>
        <begin position="520"/>
        <end position="607"/>
    </location>
</feature>
<dbReference type="GO" id="GO:0031012">
    <property type="term" value="C:extracellular matrix"/>
    <property type="evidence" value="ECO:0007669"/>
    <property type="project" value="TreeGrafter"/>
</dbReference>
<keyword evidence="8 16" id="KW-0812">Transmembrane</keyword>
<protein>
    <recommendedName>
        <fullName evidence="14">Interleukin-12 subunit alpha</fullName>
        <shortName evidence="14">IL-12A</shortName>
    </recommendedName>
</protein>
<evidence type="ECO:0000256" key="2">
    <source>
        <dbReference type="ARBA" id="ARBA00004498"/>
    </source>
</evidence>
<keyword evidence="14" id="KW-0202">Cytokine</keyword>
<evidence type="ECO:0000313" key="19">
    <source>
        <dbReference type="Proteomes" id="UP000424527"/>
    </source>
</evidence>
<keyword evidence="9" id="KW-0732">Signal</keyword>
<feature type="domain" description="ZP" evidence="17">
    <location>
        <begin position="226"/>
        <end position="491"/>
    </location>
</feature>
<sequence>MSEFSQLSENLNQQPYPKCHSSSSVSQSLPVMSNGQLTDSCGLYAKTLLQNITATLKQNNLFSGIDCSKQSVELNMETNTASVCAPKKSCLTNIGEDLQHYYKLLAAQPDPDSLLGPSVLSSLRELMKNCFAWSLPTDMASNEVAANRPSTYDERLSLCKVLKGFQIRTITINRVISYMKSESRFLYTATNSHTLSRTHADIQSQLDSKQQQNEEFIAGPRPIVVNCYPDLMEVVVQADMFEKGLQVDGRHLRLGLDSAVEGSACGAVPSGEEEFTIRAHLMDCGTQLSSTKEKIIYSNNLIYSPEPSSDGLLRLDGATIPVECHYEKRYAVDAISLHPTWVPFVARASAENQIDFNMLLMTDDWQFERGSYSYFLGDPIHFEIFALIRDHMPLRVYVDQCVATATPDAEATLRYNFIEHFGCLTDAYLTNSSSHFLPRVVEHRLRFQIDAFRFYQMPSNQVYITCYVKAVPVMLTVSSQNRACSLIENRWRSVDGNDQACRSCDVSHQVEVPLVTEPPKTTISTKASPSMTPQESLVDNRHEHHPASYLRLRPGLHPSQHNKHQQSSAGMMKRGAEYKAEQTIQLGPVTVLPPSKTDTRPSYSKTDNNTTAVTCCRQFVDSTYYNIAMVTRKLSGVLIMLLLFAVGYFVQRVLCSRSRQLTPPHNEHPTVTTSQEPLVECSAPESSMDPAPAAQLPSYEECKGLPTYEETVRDGSRGRAECSMGQTT</sequence>
<evidence type="ECO:0000256" key="10">
    <source>
        <dbReference type="ARBA" id="ARBA00022989"/>
    </source>
</evidence>
<keyword evidence="19" id="KW-1185">Reference proteome</keyword>
<evidence type="ECO:0000259" key="17">
    <source>
        <dbReference type="PROSITE" id="PS51034"/>
    </source>
</evidence>
<dbReference type="GO" id="GO:0006955">
    <property type="term" value="P:immune response"/>
    <property type="evidence" value="ECO:0007669"/>
    <property type="project" value="InterPro"/>
</dbReference>
<dbReference type="FunFam" id="2.60.40.4100:FF:000002">
    <property type="entry name" value="Zona pellucida sperm-binding protein 3"/>
    <property type="match status" value="1"/>
</dbReference>
<dbReference type="SUPFAM" id="SSF47266">
    <property type="entry name" value="4-helical cytokines"/>
    <property type="match status" value="1"/>
</dbReference>
<dbReference type="Pfam" id="PF03039">
    <property type="entry name" value="IL12"/>
    <property type="match status" value="1"/>
</dbReference>
<dbReference type="InterPro" id="IPR055356">
    <property type="entry name" value="ZP-N"/>
</dbReference>
<evidence type="ECO:0000256" key="5">
    <source>
        <dbReference type="ARBA" id="ARBA00022525"/>
    </source>
</evidence>
<keyword evidence="5 14" id="KW-0964">Secreted</keyword>
<keyword evidence="6" id="KW-0272">Extracellular matrix</keyword>
<name>A0A6G0IHV0_LARCR</name>
<feature type="compositionally biased region" description="Polar residues" evidence="15">
    <location>
        <begin position="660"/>
        <end position="676"/>
    </location>
</feature>
<dbReference type="SMART" id="SM00241">
    <property type="entry name" value="ZP"/>
    <property type="match status" value="1"/>
</dbReference>
<evidence type="ECO:0000256" key="6">
    <source>
        <dbReference type="ARBA" id="ARBA00022530"/>
    </source>
</evidence>
<dbReference type="Pfam" id="PF15843">
    <property type="entry name" value="DUF4719"/>
    <property type="match status" value="1"/>
</dbReference>
<feature type="compositionally biased region" description="Polar residues" evidence="15">
    <location>
        <begin position="1"/>
        <end position="15"/>
    </location>
</feature>
<proteinExistence type="inferred from homology"/>
<evidence type="ECO:0000256" key="4">
    <source>
        <dbReference type="ARBA" id="ARBA00022475"/>
    </source>
</evidence>
<gene>
    <name evidence="14" type="primary">IL12A</name>
    <name evidence="18" type="ORF">D5F01_LYC10536</name>
</gene>
<dbReference type="EMBL" id="REGW02000010">
    <property type="protein sequence ID" value="KAE8290944.1"/>
    <property type="molecule type" value="Genomic_DNA"/>
</dbReference>
<dbReference type="Pfam" id="PF00100">
    <property type="entry name" value="Zona_pellucida"/>
    <property type="match status" value="1"/>
</dbReference>
<feature type="region of interest" description="Disordered" evidence="15">
    <location>
        <begin position="1"/>
        <end position="21"/>
    </location>
</feature>
<dbReference type="FunFam" id="2.60.40.3210:FF:000001">
    <property type="entry name" value="Zona pellucida sperm-binding protein 3"/>
    <property type="match status" value="1"/>
</dbReference>
<dbReference type="PROSITE" id="PS51034">
    <property type="entry name" value="ZP_2"/>
    <property type="match status" value="1"/>
</dbReference>
<dbReference type="GO" id="GO:0005143">
    <property type="term" value="F:interleukin-12 receptor binding"/>
    <property type="evidence" value="ECO:0007669"/>
    <property type="project" value="InterPro"/>
</dbReference>
<dbReference type="Pfam" id="PF23344">
    <property type="entry name" value="ZP-N"/>
    <property type="match status" value="1"/>
</dbReference>
<dbReference type="Gene3D" id="2.60.40.3210">
    <property type="entry name" value="Zona pellucida, ZP-N domain"/>
    <property type="match status" value="1"/>
</dbReference>
<keyword evidence="14" id="KW-0339">Growth factor</keyword>
<evidence type="ECO:0000256" key="12">
    <source>
        <dbReference type="ARBA" id="ARBA00023157"/>
    </source>
</evidence>
<keyword evidence="7" id="KW-0165">Cleavage on pair of basic residues</keyword>
<keyword evidence="10 16" id="KW-1133">Transmembrane helix</keyword>
<evidence type="ECO:0000256" key="15">
    <source>
        <dbReference type="SAM" id="MobiDB-lite"/>
    </source>
</evidence>
<accession>A0A6G0IHV0</accession>
<comment type="subunit">
    <text evidence="14">Heterodimer with IL12B; disulfide-linked. The heterodimer is known as interleukin IL-12.</text>
</comment>
<evidence type="ECO:0000256" key="7">
    <source>
        <dbReference type="ARBA" id="ARBA00022685"/>
    </source>
</evidence>
<evidence type="ECO:0000256" key="11">
    <source>
        <dbReference type="ARBA" id="ARBA00023136"/>
    </source>
</evidence>
<dbReference type="GO" id="GO:0005886">
    <property type="term" value="C:plasma membrane"/>
    <property type="evidence" value="ECO:0007669"/>
    <property type="project" value="UniProtKB-SubCell"/>
</dbReference>
<dbReference type="GO" id="GO:2000344">
    <property type="term" value="P:positive regulation of acrosome reaction"/>
    <property type="evidence" value="ECO:0007669"/>
    <property type="project" value="TreeGrafter"/>
</dbReference>
<comment type="similarity">
    <text evidence="14">Belongs to the IL-6 superfamily.</text>
</comment>
<keyword evidence="13" id="KW-0325">Glycoprotein</keyword>
<dbReference type="GO" id="GO:0035803">
    <property type="term" value="P:egg coat formation"/>
    <property type="evidence" value="ECO:0007669"/>
    <property type="project" value="TreeGrafter"/>
</dbReference>
<dbReference type="InterPro" id="IPR031696">
    <property type="entry name" value="DUF4719"/>
</dbReference>
<dbReference type="InterPro" id="IPR048290">
    <property type="entry name" value="ZP_chr"/>
</dbReference>
<dbReference type="Gene3D" id="2.60.40.4100">
    <property type="entry name" value="Zona pellucida, ZP-C domain"/>
    <property type="match status" value="1"/>
</dbReference>
<comment type="similarity">
    <text evidence="3">Belongs to the ZP domain family. ZPC subfamily.</text>
</comment>
<dbReference type="Gene3D" id="1.20.1250.10">
    <property type="match status" value="1"/>
</dbReference>
<evidence type="ECO:0000256" key="3">
    <source>
        <dbReference type="ARBA" id="ARBA00006735"/>
    </source>
</evidence>
<dbReference type="GO" id="GO:0005615">
    <property type="term" value="C:extracellular space"/>
    <property type="evidence" value="ECO:0007669"/>
    <property type="project" value="UniProtKB-KW"/>
</dbReference>